<reference evidence="1 2" key="1">
    <citation type="submission" date="2023-09" db="EMBL/GenBank/DDBJ databases">
        <title>Nesidiocoris tenuis whole genome shotgun sequence.</title>
        <authorList>
            <person name="Shibata T."/>
            <person name="Shimoda M."/>
            <person name="Kobayashi T."/>
            <person name="Uehara T."/>
        </authorList>
    </citation>
    <scope>NUCLEOTIDE SEQUENCE [LARGE SCALE GENOMIC DNA]</scope>
    <source>
        <strain evidence="1 2">Japan</strain>
    </source>
</reference>
<dbReference type="PANTHER" id="PTHR46191">
    <property type="match status" value="1"/>
</dbReference>
<name>A0ABN7BI42_9HEMI</name>
<dbReference type="InterPro" id="IPR036412">
    <property type="entry name" value="HAD-like_sf"/>
</dbReference>
<dbReference type="InterPro" id="IPR006439">
    <property type="entry name" value="HAD-SF_hydro_IA"/>
</dbReference>
<dbReference type="Pfam" id="PF00702">
    <property type="entry name" value="Hydrolase"/>
    <property type="match status" value="1"/>
</dbReference>
<dbReference type="Gene3D" id="1.10.150.720">
    <property type="entry name" value="Haloacid dehalogenase-like hydrolase"/>
    <property type="match status" value="1"/>
</dbReference>
<dbReference type="PANTHER" id="PTHR46191:SF2">
    <property type="entry name" value="HALOACID DEHALOGENASE-LIKE HYDROLASE DOMAIN-CONTAINING PROTEIN 3"/>
    <property type="match status" value="1"/>
</dbReference>
<protein>
    <submittedName>
        <fullName evidence="1">Rhythmically expressed gene 2</fullName>
    </submittedName>
</protein>
<dbReference type="InterPro" id="IPR051828">
    <property type="entry name" value="HAD-like_hydrolase_domain"/>
</dbReference>
<organism evidence="1 2">
    <name type="scientific">Nesidiocoris tenuis</name>
    <dbReference type="NCBI Taxonomy" id="355587"/>
    <lineage>
        <taxon>Eukaryota</taxon>
        <taxon>Metazoa</taxon>
        <taxon>Ecdysozoa</taxon>
        <taxon>Arthropoda</taxon>
        <taxon>Hexapoda</taxon>
        <taxon>Insecta</taxon>
        <taxon>Pterygota</taxon>
        <taxon>Neoptera</taxon>
        <taxon>Paraneoptera</taxon>
        <taxon>Hemiptera</taxon>
        <taxon>Heteroptera</taxon>
        <taxon>Panheteroptera</taxon>
        <taxon>Cimicomorpha</taxon>
        <taxon>Miridae</taxon>
        <taxon>Dicyphina</taxon>
        <taxon>Nesidiocoris</taxon>
    </lineage>
</organism>
<dbReference type="InterPro" id="IPR023214">
    <property type="entry name" value="HAD_sf"/>
</dbReference>
<dbReference type="SFLD" id="SFLDG01129">
    <property type="entry name" value="C1.5:_HAD__Beta-PGM__Phosphata"/>
    <property type="match status" value="1"/>
</dbReference>
<dbReference type="NCBIfam" id="TIGR02252">
    <property type="entry name" value="DREG-2"/>
    <property type="match status" value="1"/>
</dbReference>
<gene>
    <name evidence="1" type="ORF">NTJ_15681</name>
</gene>
<dbReference type="SFLD" id="SFLDS00003">
    <property type="entry name" value="Haloacid_Dehalogenase"/>
    <property type="match status" value="1"/>
</dbReference>
<evidence type="ECO:0000313" key="1">
    <source>
        <dbReference type="EMBL" id="BET02863.1"/>
    </source>
</evidence>
<evidence type="ECO:0000313" key="2">
    <source>
        <dbReference type="Proteomes" id="UP001307889"/>
    </source>
</evidence>
<dbReference type="InterPro" id="IPR044924">
    <property type="entry name" value="HAD-SF_hydro_IA_REG-2-like_cap"/>
</dbReference>
<dbReference type="Gene3D" id="3.40.50.1000">
    <property type="entry name" value="HAD superfamily/HAD-like"/>
    <property type="match status" value="1"/>
</dbReference>
<dbReference type="NCBIfam" id="TIGR01549">
    <property type="entry name" value="HAD-SF-IA-v1"/>
    <property type="match status" value="1"/>
</dbReference>
<dbReference type="EMBL" id="AP028922">
    <property type="protein sequence ID" value="BET02863.1"/>
    <property type="molecule type" value="Genomic_DNA"/>
</dbReference>
<dbReference type="InterPro" id="IPR011949">
    <property type="entry name" value="HAD-SF_hydro_IA_REG-2-like"/>
</dbReference>
<dbReference type="SUPFAM" id="SSF56784">
    <property type="entry name" value="HAD-like"/>
    <property type="match status" value="1"/>
</dbReference>
<keyword evidence="2" id="KW-1185">Reference proteome</keyword>
<accession>A0ABN7BI42</accession>
<dbReference type="Proteomes" id="UP001307889">
    <property type="component" value="Chromosome 14"/>
</dbReference>
<sequence length="249" mass="27699">MGRFPFKLVTFDVNGTLLKPKGAIGQTYARFARRRGLSVDPQILDGGFRVAYKSMSRNHPNFGQAGLQWKCWWQAVVRETFKSAIGPADEKKLSQIDVVTDDLIKHFSTGESWEIENGALEVLERLKNNSVGLGVVSNTDPRLHGILDDLRMAKYFVFVLTSYEAKVAKPDVQIFLHARDAYSRISGTGPECESILHVGNSYDLDYLGAKRAGWQGVLVNCKDPVTDPGCLSFGNLKDLDDHFVKLGCD</sequence>
<proteinExistence type="predicted"/>